<evidence type="ECO:0000256" key="5">
    <source>
        <dbReference type="ARBA" id="ARBA00023158"/>
    </source>
</evidence>
<evidence type="ECO:0000256" key="2">
    <source>
        <dbReference type="ARBA" id="ARBA00022604"/>
    </source>
</evidence>
<feature type="region of interest" description="Disordered" evidence="7">
    <location>
        <begin position="782"/>
        <end position="924"/>
    </location>
</feature>
<keyword evidence="6" id="KW-0539">Nucleus</keyword>
<reference evidence="9 10" key="1">
    <citation type="submission" date="2024-04" db="EMBL/GenBank/DDBJ databases">
        <title>The reference genome of an endangered Asteraceae, Deinandra increscens subsp. villosa, native to the Central Coast of California.</title>
        <authorList>
            <person name="Guilliams M."/>
            <person name="Hasenstab-Lehman K."/>
            <person name="Meyer R."/>
            <person name="Mcevoy S."/>
        </authorList>
    </citation>
    <scope>NUCLEOTIDE SEQUENCE [LARGE SCALE GENOMIC DNA]</scope>
    <source>
        <tissue evidence="9">Leaf</tissue>
    </source>
</reference>
<evidence type="ECO:0000259" key="8">
    <source>
        <dbReference type="PROSITE" id="PS50128"/>
    </source>
</evidence>
<evidence type="ECO:0000256" key="6">
    <source>
        <dbReference type="ARBA" id="ARBA00023242"/>
    </source>
</evidence>
<dbReference type="Pfam" id="PF07713">
    <property type="entry name" value="DUF1604"/>
    <property type="match status" value="1"/>
</dbReference>
<dbReference type="AlphaFoldDB" id="A0AAP0DSJ6"/>
<gene>
    <name evidence="9" type="ORF">SSX86_000123</name>
</gene>
<feature type="region of interest" description="Disordered" evidence="7">
    <location>
        <begin position="243"/>
        <end position="280"/>
    </location>
</feature>
<keyword evidence="5" id="KW-0943">RNA-mediated gene silencing</keyword>
<accession>A0AAP0DSJ6</accession>
<comment type="caution">
    <text evidence="9">The sequence shown here is derived from an EMBL/GenBank/DDBJ whole genome shotgun (WGS) entry which is preliminary data.</text>
</comment>
<feature type="compositionally biased region" description="Basic residues" evidence="7">
    <location>
        <begin position="875"/>
        <end position="898"/>
    </location>
</feature>
<dbReference type="EMBL" id="JBCNJP010000002">
    <property type="protein sequence ID" value="KAK9080365.1"/>
    <property type="molecule type" value="Genomic_DNA"/>
</dbReference>
<dbReference type="Gene3D" id="1.10.10.790">
    <property type="entry name" value="Surp module"/>
    <property type="match status" value="1"/>
</dbReference>
<protein>
    <recommendedName>
        <fullName evidence="8">SURP motif domain-containing protein</fullName>
    </recommendedName>
</protein>
<keyword evidence="10" id="KW-1185">Reference proteome</keyword>
<dbReference type="InterPro" id="IPR011666">
    <property type="entry name" value="DUF1604"/>
</dbReference>
<evidence type="ECO:0000256" key="7">
    <source>
        <dbReference type="SAM" id="MobiDB-lite"/>
    </source>
</evidence>
<proteinExistence type="predicted"/>
<keyword evidence="2" id="KW-0341">Growth regulation</keyword>
<feature type="compositionally biased region" description="Basic and acidic residues" evidence="7">
    <location>
        <begin position="799"/>
        <end position="814"/>
    </location>
</feature>
<evidence type="ECO:0000256" key="3">
    <source>
        <dbReference type="ARBA" id="ARBA00022664"/>
    </source>
</evidence>
<evidence type="ECO:0000256" key="1">
    <source>
        <dbReference type="ARBA" id="ARBA00004123"/>
    </source>
</evidence>
<organism evidence="9 10">
    <name type="scientific">Deinandra increscens subsp. villosa</name>
    <dbReference type="NCBI Taxonomy" id="3103831"/>
    <lineage>
        <taxon>Eukaryota</taxon>
        <taxon>Viridiplantae</taxon>
        <taxon>Streptophyta</taxon>
        <taxon>Embryophyta</taxon>
        <taxon>Tracheophyta</taxon>
        <taxon>Spermatophyta</taxon>
        <taxon>Magnoliopsida</taxon>
        <taxon>eudicotyledons</taxon>
        <taxon>Gunneridae</taxon>
        <taxon>Pentapetalae</taxon>
        <taxon>asterids</taxon>
        <taxon>campanulids</taxon>
        <taxon>Asterales</taxon>
        <taxon>Asteraceae</taxon>
        <taxon>Asteroideae</taxon>
        <taxon>Heliantheae alliance</taxon>
        <taxon>Madieae</taxon>
        <taxon>Madiinae</taxon>
        <taxon>Deinandra</taxon>
    </lineage>
</organism>
<dbReference type="Pfam" id="PF01805">
    <property type="entry name" value="Surp"/>
    <property type="match status" value="1"/>
</dbReference>
<dbReference type="FunFam" id="1.10.10.790:FF:000012">
    <property type="entry name" value="G patch domain-containing protein TGH"/>
    <property type="match status" value="1"/>
</dbReference>
<sequence>MESDEDDFVFVGTPIEREEDTISRKKKSIAEASGQLRTLAPWKQEVRDEEGRRRFHGAFSGGFSAGYFNTVGSKEGWTPQTFTSSRKNRAEIKQQDLSNFLDDDEKAELEGNSLGTSMQFDTFGFTAADIARKQSEKEQNERPSAIPGPAPDELVVPATDPIGVRLMLKMGWRRGQSVKSSKSTHYDARREARKAFLAFAGPEDAEVEDAMETSAELPADNINQLQKSTPVYVLNPKQDMHGLGYDPFKGAPEFRDNKRSHQPGNRESGHKRVPPKKDSLFSFKSRNVAPGFGIGALEELDAEDEDVYASGYDFEAFVEEVEEPSRLAIEDKKQSSSKQHGVLPGFKAASNSDYQLERFDPPVVPNDFAPHHKFPATLEVNQKSTEVPPPEVPSPVDNNLKVLIDGVATLVARCGTLFEELSREKNQSNPLFDFLNGGDGHDYYERKLWEARQKHGDKTKPLLKEKVAPSAQKMTAETRGNILGEKPLNRTEKDLKPVVPSTDNVNLQFHLSDTFTEPASFVEPTEIAKPFQHEPAKQERFEQYLKEKYRGGLRTIDAGGSSKMSEAARARERLEFDAAAEAIKQGKWGKESQLSGQQILGASAGLGLQFTSGGSEACIIINGVSQAEEVITKSMFPKREEFQWRPVPILCKRFDLIDPYMGKPPPPPRSRSKLDSLIFMPDYIKAATEEKNTISSPQVDGKKRTNVMDVEDKVEDENVEVENVERPVDLYKAIFSDDSDDEEENSNINQQEEPVKKVEAANTTLSRLMADDLLESLGKELGLEVPPDQPYKQPQQPQETHKPTVQDIPQKHEPTTNSAAHKSVSIQTTKESNNEIMKKETKVKRDNNSSDDEKSRRRSKRDYDSTSDSSDGYRDRHRSSRHKERKKEHRKHSKHRHHESSSRSRHSADKEYRDSKREKKKRRD</sequence>
<dbReference type="GO" id="GO:0005634">
    <property type="term" value="C:nucleus"/>
    <property type="evidence" value="ECO:0007669"/>
    <property type="project" value="UniProtKB-SubCell"/>
</dbReference>
<keyword evidence="3" id="KW-0507">mRNA processing</keyword>
<dbReference type="Proteomes" id="UP001408789">
    <property type="component" value="Unassembled WGS sequence"/>
</dbReference>
<evidence type="ECO:0000256" key="4">
    <source>
        <dbReference type="ARBA" id="ARBA00022884"/>
    </source>
</evidence>
<comment type="subcellular location">
    <subcellularLocation>
        <location evidence="1">Nucleus</location>
    </subcellularLocation>
</comment>
<feature type="region of interest" description="Disordered" evidence="7">
    <location>
        <begin position="736"/>
        <end position="757"/>
    </location>
</feature>
<dbReference type="GO" id="GO:0006397">
    <property type="term" value="P:mRNA processing"/>
    <property type="evidence" value="ECO:0007669"/>
    <property type="project" value="UniProtKB-KW"/>
</dbReference>
<dbReference type="GO" id="GO:0031047">
    <property type="term" value="P:regulatory ncRNA-mediated gene silencing"/>
    <property type="evidence" value="ECO:0007669"/>
    <property type="project" value="UniProtKB-KW"/>
</dbReference>
<feature type="compositionally biased region" description="Low complexity" evidence="7">
    <location>
        <begin position="783"/>
        <end position="798"/>
    </location>
</feature>
<dbReference type="GO" id="GO:0003723">
    <property type="term" value="F:RNA binding"/>
    <property type="evidence" value="ECO:0007669"/>
    <property type="project" value="UniProtKB-KW"/>
</dbReference>
<dbReference type="PANTHER" id="PTHR13384:SF19">
    <property type="entry name" value="G PATCH DOMAIN-CONTAINING PROTEIN 1"/>
    <property type="match status" value="1"/>
</dbReference>
<dbReference type="InterPro" id="IPR035967">
    <property type="entry name" value="SWAP/Surp_sf"/>
</dbReference>
<feature type="compositionally biased region" description="Polar residues" evidence="7">
    <location>
        <begin position="815"/>
        <end position="831"/>
    </location>
</feature>
<dbReference type="SUPFAM" id="SSF109905">
    <property type="entry name" value="Surp module (SWAP domain)"/>
    <property type="match status" value="1"/>
</dbReference>
<dbReference type="InterPro" id="IPR000061">
    <property type="entry name" value="Surp"/>
</dbReference>
<feature type="region of interest" description="Disordered" evidence="7">
    <location>
        <begin position="133"/>
        <end position="156"/>
    </location>
</feature>
<dbReference type="PROSITE" id="PS50128">
    <property type="entry name" value="SURP"/>
    <property type="match status" value="1"/>
</dbReference>
<feature type="compositionally biased region" description="Basic and acidic residues" evidence="7">
    <location>
        <begin position="832"/>
        <end position="855"/>
    </location>
</feature>
<feature type="compositionally biased region" description="Basic and acidic residues" evidence="7">
    <location>
        <begin position="267"/>
        <end position="279"/>
    </location>
</feature>
<keyword evidence="4" id="KW-0694">RNA-binding</keyword>
<name>A0AAP0DSJ6_9ASTR</name>
<feature type="compositionally biased region" description="Basic and acidic residues" evidence="7">
    <location>
        <begin position="899"/>
        <end position="917"/>
    </location>
</feature>
<dbReference type="SMART" id="SM00648">
    <property type="entry name" value="SWAP"/>
    <property type="match status" value="1"/>
</dbReference>
<feature type="domain" description="SURP motif" evidence="8">
    <location>
        <begin position="403"/>
        <end position="445"/>
    </location>
</feature>
<evidence type="ECO:0000313" key="10">
    <source>
        <dbReference type="Proteomes" id="UP001408789"/>
    </source>
</evidence>
<dbReference type="PANTHER" id="PTHR13384">
    <property type="entry name" value="G PATCH DOMAIN-CONTAINING PROTEIN 1"/>
    <property type="match status" value="1"/>
</dbReference>
<evidence type="ECO:0000313" key="9">
    <source>
        <dbReference type="EMBL" id="KAK9080365.1"/>
    </source>
</evidence>
<dbReference type="Pfam" id="PF26093">
    <property type="entry name" value="HTH_TGH"/>
    <property type="match status" value="1"/>
</dbReference>